<gene>
    <name evidence="2" type="ORF">O181_104094</name>
</gene>
<organism evidence="2 3">
    <name type="scientific">Austropuccinia psidii MF-1</name>
    <dbReference type="NCBI Taxonomy" id="1389203"/>
    <lineage>
        <taxon>Eukaryota</taxon>
        <taxon>Fungi</taxon>
        <taxon>Dikarya</taxon>
        <taxon>Basidiomycota</taxon>
        <taxon>Pucciniomycotina</taxon>
        <taxon>Pucciniomycetes</taxon>
        <taxon>Pucciniales</taxon>
        <taxon>Sphaerophragmiaceae</taxon>
        <taxon>Austropuccinia</taxon>
    </lineage>
</organism>
<name>A0A9Q3PJU4_9BASI</name>
<reference evidence="2" key="1">
    <citation type="submission" date="2021-03" db="EMBL/GenBank/DDBJ databases">
        <title>Draft genome sequence of rust myrtle Austropuccinia psidii MF-1, a brazilian biotype.</title>
        <authorList>
            <person name="Quecine M.C."/>
            <person name="Pachon D.M.R."/>
            <person name="Bonatelli M.L."/>
            <person name="Correr F.H."/>
            <person name="Franceschini L.M."/>
            <person name="Leite T.F."/>
            <person name="Margarido G.R.A."/>
            <person name="Almeida C.A."/>
            <person name="Ferrarezi J.A."/>
            <person name="Labate C.A."/>
        </authorList>
    </citation>
    <scope>NUCLEOTIDE SEQUENCE</scope>
    <source>
        <strain evidence="2">MF-1</strain>
    </source>
</reference>
<comment type="caution">
    <text evidence="2">The sequence shown here is derived from an EMBL/GenBank/DDBJ whole genome shotgun (WGS) entry which is preliminary data.</text>
</comment>
<feature type="transmembrane region" description="Helical" evidence="1">
    <location>
        <begin position="6"/>
        <end position="29"/>
    </location>
</feature>
<dbReference type="AlphaFoldDB" id="A0A9Q3PJU4"/>
<evidence type="ECO:0000313" key="2">
    <source>
        <dbReference type="EMBL" id="MBW0564379.1"/>
    </source>
</evidence>
<evidence type="ECO:0000313" key="3">
    <source>
        <dbReference type="Proteomes" id="UP000765509"/>
    </source>
</evidence>
<dbReference type="EMBL" id="AVOT02075739">
    <property type="protein sequence ID" value="MBW0564379.1"/>
    <property type="molecule type" value="Genomic_DNA"/>
</dbReference>
<keyword evidence="3" id="KW-1185">Reference proteome</keyword>
<keyword evidence="1" id="KW-0812">Transmembrane</keyword>
<evidence type="ECO:0000256" key="1">
    <source>
        <dbReference type="SAM" id="Phobius"/>
    </source>
</evidence>
<proteinExistence type="predicted"/>
<protein>
    <submittedName>
        <fullName evidence="2">Uncharacterized protein</fullName>
    </submittedName>
</protein>
<dbReference type="OrthoDB" id="2503681at2759"/>
<accession>A0A9Q3PJU4</accession>
<keyword evidence="1" id="KW-0472">Membrane</keyword>
<sequence>MDRSLQIFILLVVVLFISWIAFLVLSTCLGPPLRQMISQAWSKLIEFGSTSAPANTYRIIPSTDSNRFHSHFHYQQLIPMNVEEFELSSFSNNYQNSSNDYPSKLS</sequence>
<dbReference type="Proteomes" id="UP000765509">
    <property type="component" value="Unassembled WGS sequence"/>
</dbReference>
<keyword evidence="1" id="KW-1133">Transmembrane helix</keyword>